<keyword evidence="2" id="KW-0472">Membrane</keyword>
<accession>A0A136LZI0</accession>
<keyword evidence="1" id="KW-0378">Hydrolase</keyword>
<feature type="transmembrane region" description="Helical" evidence="2">
    <location>
        <begin position="69"/>
        <end position="87"/>
    </location>
</feature>
<dbReference type="InterPro" id="IPR005754">
    <property type="entry name" value="Sortase"/>
</dbReference>
<evidence type="ECO:0000313" key="4">
    <source>
        <dbReference type="Proteomes" id="UP000070457"/>
    </source>
</evidence>
<dbReference type="Gene3D" id="2.40.260.10">
    <property type="entry name" value="Sortase"/>
    <property type="match status" value="1"/>
</dbReference>
<keyword evidence="2" id="KW-0812">Transmembrane</keyword>
<dbReference type="SUPFAM" id="SSF63817">
    <property type="entry name" value="Sortase"/>
    <property type="match status" value="1"/>
</dbReference>
<evidence type="ECO:0000256" key="2">
    <source>
        <dbReference type="SAM" id="Phobius"/>
    </source>
</evidence>
<dbReference type="Pfam" id="PF04203">
    <property type="entry name" value="Sortase"/>
    <property type="match status" value="1"/>
</dbReference>
<dbReference type="STRING" id="1617426.TR69_WS6001001077"/>
<dbReference type="InterPro" id="IPR023365">
    <property type="entry name" value="Sortase_dom-sf"/>
</dbReference>
<sequence length="301" mass="33674">MSIYSYKKAPVRYIPREERVLPSEPAPEREIVLEYSPEQLKRYKSGVTLWDILAGLASEFTDALIRSRVAGLLVPVILILFGVNIIYREVWPEIEQQVKYALGYYDVTTVPLVAGDYVERAEFLSNPGSRYFAELSEEAEEAHVLIPDPISNNYQGRFKLSIPSLGLDDLPVTANVDSGVQETYDAVLNSGLAHFEGTGLPISNIENNIVVYGHSSSGDYYERTGDIAGAFSLLNKIKIGDEIEVEMEGQMYRYRVYKSKIVQPDDISIITGQKDTRTLTLFTCFPNGNSANRFVAIARPV</sequence>
<dbReference type="EMBL" id="JYNZ01000003">
    <property type="protein sequence ID" value="KXK27051.1"/>
    <property type="molecule type" value="Genomic_DNA"/>
</dbReference>
<reference evidence="3 4" key="1">
    <citation type="submission" date="2015-02" db="EMBL/GenBank/DDBJ databases">
        <title>Improved understanding of the partial-nitritation anammox process through 23 genomes representing the majority of the microbial community.</title>
        <authorList>
            <person name="Speth D.R."/>
            <person name="In T Zandt M."/>
            <person name="Guerrero Cruz S."/>
            <person name="Jetten M.S."/>
            <person name="Dutilh B.E."/>
        </authorList>
    </citation>
    <scope>NUCLEOTIDE SEQUENCE [LARGE SCALE GENOMIC DNA]</scope>
    <source>
        <strain evidence="3">OLB20</strain>
    </source>
</reference>
<proteinExistence type="predicted"/>
<dbReference type="CDD" id="cd00004">
    <property type="entry name" value="Sortase"/>
    <property type="match status" value="1"/>
</dbReference>
<dbReference type="NCBIfam" id="TIGR01076">
    <property type="entry name" value="sortase_fam"/>
    <property type="match status" value="1"/>
</dbReference>
<comment type="caution">
    <text evidence="3">The sequence shown here is derived from an EMBL/GenBank/DDBJ whole genome shotgun (WGS) entry which is preliminary data.</text>
</comment>
<dbReference type="Proteomes" id="UP000070457">
    <property type="component" value="Unassembled WGS sequence"/>
</dbReference>
<keyword evidence="2" id="KW-1133">Transmembrane helix</keyword>
<dbReference type="AlphaFoldDB" id="A0A136LZI0"/>
<evidence type="ECO:0000256" key="1">
    <source>
        <dbReference type="ARBA" id="ARBA00022801"/>
    </source>
</evidence>
<dbReference type="GO" id="GO:0016787">
    <property type="term" value="F:hydrolase activity"/>
    <property type="evidence" value="ECO:0007669"/>
    <property type="project" value="UniProtKB-KW"/>
</dbReference>
<evidence type="ECO:0000313" key="3">
    <source>
        <dbReference type="EMBL" id="KXK27051.1"/>
    </source>
</evidence>
<protein>
    <submittedName>
        <fullName evidence="3">Sortase family protein</fullName>
    </submittedName>
</protein>
<gene>
    <name evidence="3" type="ORF">TR69_WS6001001077</name>
</gene>
<name>A0A136LZI0_9BACT</name>
<organism evidence="3 4">
    <name type="scientific">candidate division WS6 bacterium OLB20</name>
    <dbReference type="NCBI Taxonomy" id="1617426"/>
    <lineage>
        <taxon>Bacteria</taxon>
        <taxon>Candidatus Dojkabacteria</taxon>
    </lineage>
</organism>